<dbReference type="PROSITE" id="PS51892">
    <property type="entry name" value="SUBTILASE"/>
    <property type="match status" value="1"/>
</dbReference>
<dbReference type="Gene3D" id="3.40.50.200">
    <property type="entry name" value="Peptidase S8/S53 domain"/>
    <property type="match status" value="1"/>
</dbReference>
<dbReference type="InterPro" id="IPR000209">
    <property type="entry name" value="Peptidase_S8/S53_dom"/>
</dbReference>
<keyword evidence="3 5" id="KW-0378">Hydrolase</keyword>
<evidence type="ECO:0000256" key="3">
    <source>
        <dbReference type="ARBA" id="ARBA00022801"/>
    </source>
</evidence>
<evidence type="ECO:0000256" key="5">
    <source>
        <dbReference type="PROSITE-ProRule" id="PRU01240"/>
    </source>
</evidence>
<feature type="chain" id="PRO_5045651484" evidence="7">
    <location>
        <begin position="21"/>
        <end position="1059"/>
    </location>
</feature>
<dbReference type="SUPFAM" id="SSF52743">
    <property type="entry name" value="Subtilisin-like"/>
    <property type="match status" value="1"/>
</dbReference>
<evidence type="ECO:0000256" key="4">
    <source>
        <dbReference type="ARBA" id="ARBA00022825"/>
    </source>
</evidence>
<feature type="active site" description="Charge relay system" evidence="5">
    <location>
        <position position="245"/>
    </location>
</feature>
<evidence type="ECO:0000256" key="7">
    <source>
        <dbReference type="SAM" id="SignalP"/>
    </source>
</evidence>
<evidence type="ECO:0000256" key="1">
    <source>
        <dbReference type="ARBA" id="ARBA00011073"/>
    </source>
</evidence>
<feature type="domain" description="Peptidase S8/S53" evidence="8">
    <location>
        <begin position="204"/>
        <end position="458"/>
    </location>
</feature>
<feature type="active site" description="Charge relay system" evidence="5">
    <location>
        <position position="410"/>
    </location>
</feature>
<keyword evidence="2 5" id="KW-0645">Protease</keyword>
<dbReference type="InterPro" id="IPR036852">
    <property type="entry name" value="Peptidase_S8/S53_dom_sf"/>
</dbReference>
<dbReference type="PANTHER" id="PTHR43806">
    <property type="entry name" value="PEPTIDASE S8"/>
    <property type="match status" value="1"/>
</dbReference>
<feature type="signal peptide" evidence="7">
    <location>
        <begin position="1"/>
        <end position="20"/>
    </location>
</feature>
<dbReference type="InterPro" id="IPR015500">
    <property type="entry name" value="Peptidase_S8_subtilisin-rel"/>
</dbReference>
<evidence type="ECO:0000313" key="9">
    <source>
        <dbReference type="EMBL" id="MFB9627242.1"/>
    </source>
</evidence>
<dbReference type="Pfam" id="PF00082">
    <property type="entry name" value="Peptidase_S8"/>
    <property type="match status" value="1"/>
</dbReference>
<dbReference type="EMBL" id="JBHMBW010000029">
    <property type="protein sequence ID" value="MFB9627242.1"/>
    <property type="molecule type" value="Genomic_DNA"/>
</dbReference>
<dbReference type="InterPro" id="IPR050131">
    <property type="entry name" value="Peptidase_S8_subtilisin-like"/>
</dbReference>
<dbReference type="RefSeq" id="WP_345001491.1">
    <property type="nucleotide sequence ID" value="NZ_BAAAXV010000009.1"/>
</dbReference>
<name>A0ABV5S6E2_9ACTN</name>
<comment type="caution">
    <text evidence="9">The sequence shown here is derived from an EMBL/GenBank/DDBJ whole genome shotgun (WGS) entry which is preliminary data.</text>
</comment>
<gene>
    <name evidence="9" type="ORF">ACFFSA_29515</name>
</gene>
<dbReference type="PROSITE" id="PS00138">
    <property type="entry name" value="SUBTILASE_SER"/>
    <property type="match status" value="1"/>
</dbReference>
<keyword evidence="10" id="KW-1185">Reference proteome</keyword>
<keyword evidence="7" id="KW-0732">Signal</keyword>
<dbReference type="PANTHER" id="PTHR43806:SF11">
    <property type="entry name" value="CEREVISIN-RELATED"/>
    <property type="match status" value="1"/>
</dbReference>
<reference evidence="9 10" key="1">
    <citation type="submission" date="2024-09" db="EMBL/GenBank/DDBJ databases">
        <authorList>
            <person name="Sun Q."/>
            <person name="Mori K."/>
        </authorList>
    </citation>
    <scope>NUCLEOTIDE SEQUENCE [LARGE SCALE GENOMIC DNA]</scope>
    <source>
        <strain evidence="9 10">JCM 3143</strain>
    </source>
</reference>
<proteinExistence type="inferred from homology"/>
<protein>
    <submittedName>
        <fullName evidence="9">S8 family serine peptidase</fullName>
    </submittedName>
</protein>
<dbReference type="PRINTS" id="PR00723">
    <property type="entry name" value="SUBTILISIN"/>
</dbReference>
<dbReference type="PROSITE" id="PS00137">
    <property type="entry name" value="SUBTILASE_HIS"/>
    <property type="match status" value="1"/>
</dbReference>
<feature type="active site" description="Charge relay system" evidence="5">
    <location>
        <position position="213"/>
    </location>
</feature>
<evidence type="ECO:0000313" key="10">
    <source>
        <dbReference type="Proteomes" id="UP001589532"/>
    </source>
</evidence>
<sequence>MNSGSVLLAAVLAGTVGVVATGAPPTPPTPPSQTGGSGGSVTLITGDRVVTGEGRFRVEPGPGRKVRYATRYRKGHLLVLPSDAMPLVAEGVLDERLFDVTQLLEWGYDDAHRGDIPLITQSSQGIAPAPQAARQTRQMSKLGMTALRVPKASASGTWKDIVSGPRALSGGKSKIWIDGRRAFALDQSTKQIGATEAWKQGMTGTGVTVAVLDSGYDHDHPDLKGVVTQERNFSDDPDTQDTFGHGTHVASIIAGRGEKYRGVAPEAKLAIGKVGSRGITDSALLAGMEWAATEVKAKIVNMSIGGTDTLGADPLEQAIDSLSAQTGTLFVVAAGNEGRAGSVGSPGSADAALTVGAVDRGDRMASFSSAGPRLGDHAIKPEIVAPGVGIVAAAAAGTADGPYVARSGTSMATPHVAGAAAILAQRHPDWNGERLKEALVGAAKPTADDASPYQQGAGRVDVVRALAQQVIAVPSHTWAYFPWRDSGKREATGTITYVNSGAAPVTLDLAGGGDTVRLSPGRLEVPAGGEASVTLTIDATQKAPGDYPGIVTAASEGTVIRTPVGAYVEPEMYDIKITGIDRHGEPALGQGEAYNLETGDRRSLPFENGVAKVRLPKGHWNVYTDLINSVEPFQATTAHVPLEVDGDKDVVLDARKGKQVRFSLDDPTAVPDSRFSLTIANGSWFFGWYAPGDPNTIYFVLPTRQPSVRYMTSTVWYKKDASPSPYRYDLVDYRTGGIPDDPTYSARTRDLVKVTASYRASGTPGTGQVFLGPRMPGIDLGSQLPGPALDPPGVMTHYRTPGFTWDTEFDAGTSTLLGSDRLPDRRPRSEVWNAAVTGPAFTARAGERTGNRVSFPAVQLFSDGVAGRTGFDTAATGTATLTRGGKVIAKSELSACASWDPAKCTLAAELPADPATYTLTVSAHRQSQDVALSTSVDTSWTFASAHTETAQPLPLAAVRYAPVGLDGSNRAKPGSLLRTSLWIEKNPGAPEAAVRSVQLEMSTDDGANWRRVPVVPSGMGWTALLSNPRTPGFVSLRSTATDTAGGRVSQTIARAYAVG</sequence>
<evidence type="ECO:0000256" key="2">
    <source>
        <dbReference type="ARBA" id="ARBA00022670"/>
    </source>
</evidence>
<keyword evidence="4 5" id="KW-0720">Serine protease</keyword>
<organism evidence="9 10">
    <name type="scientific">Nonomuraea helvata</name>
    <dbReference type="NCBI Taxonomy" id="37484"/>
    <lineage>
        <taxon>Bacteria</taxon>
        <taxon>Bacillati</taxon>
        <taxon>Actinomycetota</taxon>
        <taxon>Actinomycetes</taxon>
        <taxon>Streptosporangiales</taxon>
        <taxon>Streptosporangiaceae</taxon>
        <taxon>Nonomuraea</taxon>
    </lineage>
</organism>
<feature type="region of interest" description="Disordered" evidence="6">
    <location>
        <begin position="22"/>
        <end position="42"/>
    </location>
</feature>
<dbReference type="InterPro" id="IPR023828">
    <property type="entry name" value="Peptidase_S8_Ser-AS"/>
</dbReference>
<accession>A0ABV5S6E2</accession>
<evidence type="ECO:0000259" key="8">
    <source>
        <dbReference type="Pfam" id="PF00082"/>
    </source>
</evidence>
<dbReference type="Proteomes" id="UP001589532">
    <property type="component" value="Unassembled WGS sequence"/>
</dbReference>
<evidence type="ECO:0000256" key="6">
    <source>
        <dbReference type="SAM" id="MobiDB-lite"/>
    </source>
</evidence>
<comment type="similarity">
    <text evidence="1 5">Belongs to the peptidase S8 family.</text>
</comment>
<dbReference type="InterPro" id="IPR022398">
    <property type="entry name" value="Peptidase_S8_His-AS"/>
</dbReference>